<accession>A0A085VGG5</accession>
<name>A0A085VGG5_PSESX</name>
<keyword evidence="1" id="KW-0472">Membrane</keyword>
<protein>
    <submittedName>
        <fullName evidence="2">Uncharacterized protein</fullName>
    </submittedName>
</protein>
<gene>
    <name evidence="2" type="ORF">IV01_15570</name>
</gene>
<dbReference type="OrthoDB" id="6880690at2"/>
<sequence>MKISLTLYAPLIAANVPADKAKAVVDAWETDVEKLATKADLQQVEVRLNASISEVRSEMKVMRWQLGAIFVCVVVPLLKMGFDLLSKTSGWG</sequence>
<proteinExistence type="predicted"/>
<keyword evidence="1" id="KW-0812">Transmembrane</keyword>
<dbReference type="Proteomes" id="UP000028631">
    <property type="component" value="Unassembled WGS sequence"/>
</dbReference>
<evidence type="ECO:0000256" key="1">
    <source>
        <dbReference type="SAM" id="Phobius"/>
    </source>
</evidence>
<evidence type="ECO:0000313" key="2">
    <source>
        <dbReference type="EMBL" id="KFE54528.1"/>
    </source>
</evidence>
<comment type="caution">
    <text evidence="2">The sequence shown here is derived from an EMBL/GenBank/DDBJ whole genome shotgun (WGS) entry which is preliminary data.</text>
</comment>
<dbReference type="PATRIC" id="fig|317.175.peg.3240"/>
<reference evidence="2 3" key="1">
    <citation type="submission" date="2014-07" db="EMBL/GenBank/DDBJ databases">
        <title>Draft Genome Sequences of Environmental Pseudomonas syringae strains.</title>
        <authorList>
            <person name="Baltrus D.A."/>
            <person name="Berge O."/>
            <person name="Morris C."/>
        </authorList>
    </citation>
    <scope>NUCLEOTIDE SEQUENCE [LARGE SCALE GENOMIC DNA]</scope>
    <source>
        <strain evidence="2 3">GAW0119</strain>
    </source>
</reference>
<evidence type="ECO:0000313" key="3">
    <source>
        <dbReference type="Proteomes" id="UP000028631"/>
    </source>
</evidence>
<keyword evidence="3" id="KW-1185">Reference proteome</keyword>
<feature type="transmembrane region" description="Helical" evidence="1">
    <location>
        <begin position="64"/>
        <end position="82"/>
    </location>
</feature>
<keyword evidence="1" id="KW-1133">Transmembrane helix</keyword>
<dbReference type="EMBL" id="JPQU01000043">
    <property type="protein sequence ID" value="KFE54528.1"/>
    <property type="molecule type" value="Genomic_DNA"/>
</dbReference>
<dbReference type="AlphaFoldDB" id="A0A085VGG5"/>
<organism evidence="2 3">
    <name type="scientific">Pseudomonas syringae</name>
    <dbReference type="NCBI Taxonomy" id="317"/>
    <lineage>
        <taxon>Bacteria</taxon>
        <taxon>Pseudomonadati</taxon>
        <taxon>Pseudomonadota</taxon>
        <taxon>Gammaproteobacteria</taxon>
        <taxon>Pseudomonadales</taxon>
        <taxon>Pseudomonadaceae</taxon>
        <taxon>Pseudomonas</taxon>
    </lineage>
</organism>
<dbReference type="RefSeq" id="WP_032629454.1">
    <property type="nucleotide sequence ID" value="NZ_JPQU01000043.1"/>
</dbReference>